<feature type="region of interest" description="Disordered" evidence="5">
    <location>
        <begin position="950"/>
        <end position="979"/>
    </location>
</feature>
<dbReference type="GO" id="GO:0071770">
    <property type="term" value="P:DIM/DIP cell wall layer assembly"/>
    <property type="evidence" value="ECO:0007669"/>
    <property type="project" value="TreeGrafter"/>
</dbReference>
<dbReference type="PANTHER" id="PTHR43775:SF37">
    <property type="entry name" value="SI:DKEY-61P9.11"/>
    <property type="match status" value="1"/>
</dbReference>
<dbReference type="InterPro" id="IPR016036">
    <property type="entry name" value="Malonyl_transacylase_ACP-bd"/>
</dbReference>
<dbReference type="InterPro" id="IPR016035">
    <property type="entry name" value="Acyl_Trfase/lysoPLipase"/>
</dbReference>
<dbReference type="InterPro" id="IPR036736">
    <property type="entry name" value="ACP-like_sf"/>
</dbReference>
<evidence type="ECO:0000256" key="4">
    <source>
        <dbReference type="ARBA" id="ARBA00023268"/>
    </source>
</evidence>
<dbReference type="InterPro" id="IPR036291">
    <property type="entry name" value="NAD(P)-bd_dom_sf"/>
</dbReference>
<organism evidence="7 8">
    <name type="scientific">Williamsia marianensis</name>
    <dbReference type="NCBI Taxonomy" id="85044"/>
    <lineage>
        <taxon>Bacteria</taxon>
        <taxon>Bacillati</taxon>
        <taxon>Actinomycetota</taxon>
        <taxon>Actinomycetes</taxon>
        <taxon>Mycobacteriales</taxon>
        <taxon>Nocardiaceae</taxon>
        <taxon>Williamsia</taxon>
    </lineage>
</organism>
<evidence type="ECO:0000256" key="2">
    <source>
        <dbReference type="ARBA" id="ARBA00022553"/>
    </source>
</evidence>
<feature type="compositionally biased region" description="Low complexity" evidence="5">
    <location>
        <begin position="966"/>
        <end position="979"/>
    </location>
</feature>
<dbReference type="SUPFAM" id="SSF51735">
    <property type="entry name" value="NAD(P)-binding Rossmann-fold domains"/>
    <property type="match status" value="2"/>
</dbReference>
<dbReference type="AlphaFoldDB" id="A0A2G3PT53"/>
<dbReference type="InterPro" id="IPR001227">
    <property type="entry name" value="Ac_transferase_dom_sf"/>
</dbReference>
<reference evidence="7 8" key="1">
    <citation type="submission" date="2017-10" db="EMBL/GenBank/DDBJ databases">
        <title>The draft genome sequence of Williamsia sp. BULT 1.1 isolated from the semi-arid grassland soils from South Africa.</title>
        <authorList>
            <person name="Kabwe M.H."/>
            <person name="Govender N."/>
            <person name="Mutseka Lunga P."/>
            <person name="Vikram S."/>
            <person name="Makhalanyane T.P."/>
        </authorList>
    </citation>
    <scope>NUCLEOTIDE SEQUENCE [LARGE SCALE GENOMIC DNA]</scope>
    <source>
        <strain evidence="7 8">BULT 1.1</strain>
    </source>
</reference>
<proteinExistence type="predicted"/>
<evidence type="ECO:0000313" key="7">
    <source>
        <dbReference type="EMBL" id="PHV68903.1"/>
    </source>
</evidence>
<keyword evidence="4" id="KW-0511">Multifunctional enzyme</keyword>
<dbReference type="GO" id="GO:0004312">
    <property type="term" value="F:fatty acid synthase activity"/>
    <property type="evidence" value="ECO:0007669"/>
    <property type="project" value="TreeGrafter"/>
</dbReference>
<keyword evidence="3" id="KW-0808">Transferase</keyword>
<dbReference type="Gene3D" id="3.30.70.3290">
    <property type="match status" value="1"/>
</dbReference>
<gene>
    <name evidence="7" type="ORF">CSW57_02085</name>
</gene>
<evidence type="ECO:0000256" key="1">
    <source>
        <dbReference type="ARBA" id="ARBA00022450"/>
    </source>
</evidence>
<dbReference type="InterPro" id="IPR057326">
    <property type="entry name" value="KR_dom"/>
</dbReference>
<dbReference type="RefSeq" id="WP_099381236.1">
    <property type="nucleotide sequence ID" value="NZ_PEBD01000004.1"/>
</dbReference>
<dbReference type="SUPFAM" id="SSF55048">
    <property type="entry name" value="Probable ACP-binding domain of malonyl-CoA ACP transacylase"/>
    <property type="match status" value="1"/>
</dbReference>
<name>A0A2G3PT53_WILMA</name>
<feature type="domain" description="Carrier" evidence="6">
    <location>
        <begin position="982"/>
        <end position="1059"/>
    </location>
</feature>
<feature type="compositionally biased region" description="Polar residues" evidence="5">
    <location>
        <begin position="950"/>
        <end position="965"/>
    </location>
</feature>
<dbReference type="GO" id="GO:0006633">
    <property type="term" value="P:fatty acid biosynthetic process"/>
    <property type="evidence" value="ECO:0007669"/>
    <property type="project" value="TreeGrafter"/>
</dbReference>
<evidence type="ECO:0000256" key="3">
    <source>
        <dbReference type="ARBA" id="ARBA00022679"/>
    </source>
</evidence>
<comment type="caution">
    <text evidence="7">The sequence shown here is derived from an EMBL/GenBank/DDBJ whole genome shotgun (WGS) entry which is preliminary data.</text>
</comment>
<dbReference type="SUPFAM" id="SSF52151">
    <property type="entry name" value="FabD/lysophospholipase-like"/>
    <property type="match status" value="1"/>
</dbReference>
<dbReference type="Gene3D" id="3.40.366.10">
    <property type="entry name" value="Malonyl-Coenzyme A Acyl Carrier Protein, domain 2"/>
    <property type="match status" value="1"/>
</dbReference>
<dbReference type="Proteomes" id="UP000225108">
    <property type="component" value="Unassembled WGS sequence"/>
</dbReference>
<dbReference type="CDD" id="cd05274">
    <property type="entry name" value="KR_FAS_SDR_x"/>
    <property type="match status" value="1"/>
</dbReference>
<protein>
    <submittedName>
        <fullName evidence="7">Polyketide synthase</fullName>
    </submittedName>
</protein>
<evidence type="ECO:0000256" key="5">
    <source>
        <dbReference type="SAM" id="MobiDB-lite"/>
    </source>
</evidence>
<sequence length="1065" mass="112955">MPDPRLPDGRTAVVLSADSPELLVAEAGALSAYVRDNPTVTPSAVAAMLMRTRVVRRHRALVMASDRDRLAAGLQALADGGDHPDVVRGRGPATRRTTAFVFPGQGSQYPGMGKMFYDASPVFRDEVDRMNDIFVELYGISPRDYLLDQQERSVDADGRVHEDIRVVQPALLMQMIALAQMWRSFGVEPMLTVGHSQGEIAAAYISGAMSLTDVIHVVATRANLVVEFSPTGYSMAVVAIDRDECEALLAEHSGWAELSVVNSPHILCISGDRSTVHDMVETLTAAGKFAKEIRVDYPAHTSIVSRFRDELGEALADKLENSRFTETSTPCFGGTLGKAMSPSQPLSDYWFWNLRNRVRFDLAVGGAVRSGANTFIEIAEHPTLALAIQENIATTAPDAAMPVIGTSRRSAEDLREFTHNLATVAVNDSGYRWESLAVAEVEPVPPLPDFPHVQMARRSLWASHLAPGQELESAVPEEDSALFPRRITETWTRLARRTLVPPRSILLVDDTGRCEQWAADLCAAAPAHGATASMYRQEGPPGSVQFDSVVILLPGGSGDAVSDAIADLSDFFGNRGWLPAAVTAAAECWLVTAAGEHVVPDDPVPHLFHAAANAGFRCLAAEYPRTTFRHLDLPGEGAPSASAVIGALHIAAEPELALRGAKVYAKRLTYVDGVDGRPAPVLGDAAPLGFDDPAIGSGPDDHVVIIGGTGKLGLEFCEYFATRGATRITLLSRSGETASTAGRLRHIRSLGGARVDVVACDVGDEASVLQFVSDHVTEPVDVVVHAAVNYVDAESGNITPDLVAAATQSKVVGLMHVLAATPLAPRCRVVLCSSIAATLGGRGQILYAAGNRMLDVLARTLREQGMRAASVQWGLWNVQGPLDTAGVDRVEGAGVIPMRPADALSVAFTGATADTIVAAADWAELHDIVSLFGHGPLVAGLVPERPPAQLASSVLPTTPSPVTAGSPTASEPAAPEMPAAPTDSAVFAELVVTELNRVMGIDGGDIDRTVPLVALGLDSLQALDFRRRVKSELDRDLPVEAILGGASFDEVVRLMDVGSETAVGG</sequence>
<dbReference type="SMART" id="SM00827">
    <property type="entry name" value="PKS_AT"/>
    <property type="match status" value="1"/>
</dbReference>
<dbReference type="EMBL" id="PEBD01000004">
    <property type="protein sequence ID" value="PHV68903.1"/>
    <property type="molecule type" value="Genomic_DNA"/>
</dbReference>
<dbReference type="SMART" id="SM00823">
    <property type="entry name" value="PKS_PP"/>
    <property type="match status" value="1"/>
</dbReference>
<dbReference type="PROSITE" id="PS50075">
    <property type="entry name" value="CARRIER"/>
    <property type="match status" value="1"/>
</dbReference>
<dbReference type="Pfam" id="PF08659">
    <property type="entry name" value="KR"/>
    <property type="match status" value="1"/>
</dbReference>
<dbReference type="GO" id="GO:0005886">
    <property type="term" value="C:plasma membrane"/>
    <property type="evidence" value="ECO:0007669"/>
    <property type="project" value="TreeGrafter"/>
</dbReference>
<dbReference type="Gene3D" id="1.10.1200.10">
    <property type="entry name" value="ACP-like"/>
    <property type="match status" value="1"/>
</dbReference>
<accession>A0A2G3PT53</accession>
<dbReference type="NCBIfam" id="NF037941">
    <property type="entry name" value="PKS_NbtC"/>
    <property type="match status" value="1"/>
</dbReference>
<dbReference type="GO" id="GO:0031177">
    <property type="term" value="F:phosphopantetheine binding"/>
    <property type="evidence" value="ECO:0007669"/>
    <property type="project" value="InterPro"/>
</dbReference>
<dbReference type="InterPro" id="IPR014043">
    <property type="entry name" value="Acyl_transferase_dom"/>
</dbReference>
<dbReference type="InterPro" id="IPR050091">
    <property type="entry name" value="PKS_NRPS_Biosynth_Enz"/>
</dbReference>
<evidence type="ECO:0000259" key="6">
    <source>
        <dbReference type="PROSITE" id="PS50075"/>
    </source>
</evidence>
<dbReference type="SMART" id="SM00822">
    <property type="entry name" value="PKS_KR"/>
    <property type="match status" value="1"/>
</dbReference>
<keyword evidence="2" id="KW-0597">Phosphoprotein</keyword>
<dbReference type="GO" id="GO:0005737">
    <property type="term" value="C:cytoplasm"/>
    <property type="evidence" value="ECO:0007669"/>
    <property type="project" value="TreeGrafter"/>
</dbReference>
<dbReference type="PANTHER" id="PTHR43775">
    <property type="entry name" value="FATTY ACID SYNTHASE"/>
    <property type="match status" value="1"/>
</dbReference>
<dbReference type="Pfam" id="PF00550">
    <property type="entry name" value="PP-binding"/>
    <property type="match status" value="1"/>
</dbReference>
<dbReference type="InterPro" id="IPR020806">
    <property type="entry name" value="PKS_PP-bd"/>
</dbReference>
<dbReference type="Gene3D" id="3.40.50.720">
    <property type="entry name" value="NAD(P)-binding Rossmann-like Domain"/>
    <property type="match status" value="1"/>
</dbReference>
<dbReference type="Pfam" id="PF00698">
    <property type="entry name" value="Acyl_transf_1"/>
    <property type="match status" value="1"/>
</dbReference>
<dbReference type="InterPro" id="IPR013968">
    <property type="entry name" value="PKS_KR"/>
</dbReference>
<dbReference type="SUPFAM" id="SSF47336">
    <property type="entry name" value="ACP-like"/>
    <property type="match status" value="1"/>
</dbReference>
<dbReference type="InterPro" id="IPR009081">
    <property type="entry name" value="PP-bd_ACP"/>
</dbReference>
<keyword evidence="1" id="KW-0596">Phosphopantetheine</keyword>
<evidence type="ECO:0000313" key="8">
    <source>
        <dbReference type="Proteomes" id="UP000225108"/>
    </source>
</evidence>